<dbReference type="EMBL" id="WUBL01000014">
    <property type="protein sequence ID" value="KAF2971288.1"/>
    <property type="molecule type" value="Genomic_DNA"/>
</dbReference>
<dbReference type="OrthoDB" id="5333491at2759"/>
<sequence>MDKLPLEIIEAILSFLIGCGRLSQYATISRAWQKAVERSAFRSLHINSTDLDQFVGITAKRRTLLRHLTFTIKITLDIGRIRPRNQRLDRLSDAVTRSVRRLLQVLADEFDGQHGLTLTLGRIVFPSDAHHHNRSDDKHQRIELIDHGRQFPIVRGVSHLTLIVDADGRRVVLSAVVDLVKRLPNLESILIWGEDADLIDLRDKAAALYQNDRQGLSDALSDANFLTNSPCPPHVSLWLGRPDPMVLGMFPRFVFPDCVGPLGYDPLSAAVRNWSYGLEKIDIKGVFDSSLFWPAKQEPSNTSLSPSWPRLKQFYVNLALPTPSGGWYFDHTPNTRRRDAPCEETLQPLVASWARALESMPVLAQARLAFEVETLLNMADVASETSVEDWSLRYQAPGVSFDPLNRPWEIGLDTSDLHSARLFLKNCGN</sequence>
<comment type="caution">
    <text evidence="1">The sequence shown here is derived from an EMBL/GenBank/DDBJ whole genome shotgun (WGS) entry which is preliminary data.</text>
</comment>
<gene>
    <name evidence="1" type="ORF">GQX73_g2278</name>
</gene>
<proteinExistence type="predicted"/>
<evidence type="ECO:0000313" key="1">
    <source>
        <dbReference type="EMBL" id="KAF2971288.1"/>
    </source>
</evidence>
<keyword evidence="2" id="KW-1185">Reference proteome</keyword>
<organism evidence="1 2">
    <name type="scientific">Xylaria multiplex</name>
    <dbReference type="NCBI Taxonomy" id="323545"/>
    <lineage>
        <taxon>Eukaryota</taxon>
        <taxon>Fungi</taxon>
        <taxon>Dikarya</taxon>
        <taxon>Ascomycota</taxon>
        <taxon>Pezizomycotina</taxon>
        <taxon>Sordariomycetes</taxon>
        <taxon>Xylariomycetidae</taxon>
        <taxon>Xylariales</taxon>
        <taxon>Xylariaceae</taxon>
        <taxon>Xylaria</taxon>
    </lineage>
</organism>
<name>A0A7C8MV97_9PEZI</name>
<dbReference type="Proteomes" id="UP000481858">
    <property type="component" value="Unassembled WGS sequence"/>
</dbReference>
<dbReference type="InParanoid" id="A0A7C8MV97"/>
<reference evidence="1 2" key="1">
    <citation type="submission" date="2019-12" db="EMBL/GenBank/DDBJ databases">
        <title>Draft genome sequence of the ascomycete Xylaria multiplex DSM 110363.</title>
        <authorList>
            <person name="Buettner E."/>
            <person name="Kellner H."/>
        </authorList>
    </citation>
    <scope>NUCLEOTIDE SEQUENCE [LARGE SCALE GENOMIC DNA]</scope>
    <source>
        <strain evidence="1 2">DSM 110363</strain>
    </source>
</reference>
<protein>
    <recommendedName>
        <fullName evidence="3">F-box domain-containing protein</fullName>
    </recommendedName>
</protein>
<evidence type="ECO:0000313" key="2">
    <source>
        <dbReference type="Proteomes" id="UP000481858"/>
    </source>
</evidence>
<evidence type="ECO:0008006" key="3">
    <source>
        <dbReference type="Google" id="ProtNLM"/>
    </source>
</evidence>
<accession>A0A7C8MV97</accession>
<dbReference type="AlphaFoldDB" id="A0A7C8MV97"/>